<dbReference type="SUPFAM" id="SSF46689">
    <property type="entry name" value="Homeodomain-like"/>
    <property type="match status" value="1"/>
</dbReference>
<dbReference type="RefSeq" id="WP_194453407.1">
    <property type="nucleotide sequence ID" value="NZ_CP063849.1"/>
</dbReference>
<dbReference type="InterPro" id="IPR025996">
    <property type="entry name" value="MT1864/Rv1816-like_C"/>
</dbReference>
<dbReference type="Gene3D" id="1.10.357.10">
    <property type="entry name" value="Tetracycline Repressor, domain 2"/>
    <property type="match status" value="1"/>
</dbReference>
<dbReference type="GO" id="GO:0000976">
    <property type="term" value="F:transcription cis-regulatory region binding"/>
    <property type="evidence" value="ECO:0007669"/>
    <property type="project" value="TreeGrafter"/>
</dbReference>
<evidence type="ECO:0000256" key="1">
    <source>
        <dbReference type="ARBA" id="ARBA00023015"/>
    </source>
</evidence>
<feature type="domain" description="HTH tetR-type" evidence="5">
    <location>
        <begin position="5"/>
        <end position="65"/>
    </location>
</feature>
<sequence length="200" mass="22845">MPVPSDLKARISSVALELLENDGPDAVTMRKVASAVGITPMAIYHHFDSRETLLRQITDSEFDKLLDFIHARGHRGSLRTQILHCMDGYLDYAFTRARVFDHVFCKPREGARRFPDDFRARQSPTLTPIADLVSRAMAEGQLMQDDPWEVALQLWSLAHGYITLYRAGRFHLDEPQFRELVHRALKRMLDGLRAQEGAPC</sequence>
<dbReference type="PANTHER" id="PTHR30055">
    <property type="entry name" value="HTH-TYPE TRANSCRIPTIONAL REGULATOR RUTR"/>
    <property type="match status" value="1"/>
</dbReference>
<dbReference type="EMBL" id="CP063849">
    <property type="protein sequence ID" value="QOY91753.1"/>
    <property type="molecule type" value="Genomic_DNA"/>
</dbReference>
<feature type="DNA-binding region" description="H-T-H motif" evidence="4">
    <location>
        <begin position="28"/>
        <end position="47"/>
    </location>
</feature>
<keyword evidence="7" id="KW-1185">Reference proteome</keyword>
<dbReference type="Proteomes" id="UP000593892">
    <property type="component" value="Chromosome"/>
</dbReference>
<dbReference type="SUPFAM" id="SSF48498">
    <property type="entry name" value="Tetracyclin repressor-like, C-terminal domain"/>
    <property type="match status" value="1"/>
</dbReference>
<dbReference type="KEGG" id="pfer:IRI77_17975"/>
<protein>
    <submittedName>
        <fullName evidence="6">TetR/AcrR family transcriptional regulator</fullName>
    </submittedName>
</protein>
<proteinExistence type="predicted"/>
<dbReference type="AlphaFoldDB" id="A0A7S7NXT0"/>
<keyword evidence="1" id="KW-0805">Transcription regulation</keyword>
<gene>
    <name evidence="6" type="ORF">IRI77_17975</name>
</gene>
<reference evidence="6 7" key="1">
    <citation type="submission" date="2020-10" db="EMBL/GenBank/DDBJ databases">
        <title>Complete genome sequence of Paludibaculum fermentans P105T, a facultatively anaerobic acidobacterium capable of dissimilatory Fe(III) reduction.</title>
        <authorList>
            <person name="Dedysh S.N."/>
            <person name="Beletsky A.V."/>
            <person name="Kulichevskaya I.S."/>
            <person name="Mardanov A.V."/>
            <person name="Ravin N.V."/>
        </authorList>
    </citation>
    <scope>NUCLEOTIDE SEQUENCE [LARGE SCALE GENOMIC DNA]</scope>
    <source>
        <strain evidence="6 7">P105</strain>
    </source>
</reference>
<dbReference type="InterPro" id="IPR036271">
    <property type="entry name" value="Tet_transcr_reg_TetR-rel_C_sf"/>
</dbReference>
<dbReference type="Pfam" id="PF13305">
    <property type="entry name" value="TetR_C_33"/>
    <property type="match status" value="1"/>
</dbReference>
<keyword evidence="3" id="KW-0804">Transcription</keyword>
<dbReference type="InterPro" id="IPR009057">
    <property type="entry name" value="Homeodomain-like_sf"/>
</dbReference>
<dbReference type="PROSITE" id="PS50977">
    <property type="entry name" value="HTH_TETR_2"/>
    <property type="match status" value="1"/>
</dbReference>
<organism evidence="6 7">
    <name type="scientific">Paludibaculum fermentans</name>
    <dbReference type="NCBI Taxonomy" id="1473598"/>
    <lineage>
        <taxon>Bacteria</taxon>
        <taxon>Pseudomonadati</taxon>
        <taxon>Acidobacteriota</taxon>
        <taxon>Terriglobia</taxon>
        <taxon>Bryobacterales</taxon>
        <taxon>Bryobacteraceae</taxon>
        <taxon>Paludibaculum</taxon>
    </lineage>
</organism>
<evidence type="ECO:0000256" key="3">
    <source>
        <dbReference type="ARBA" id="ARBA00023163"/>
    </source>
</evidence>
<evidence type="ECO:0000256" key="2">
    <source>
        <dbReference type="ARBA" id="ARBA00023125"/>
    </source>
</evidence>
<dbReference type="PANTHER" id="PTHR30055:SF212">
    <property type="entry name" value="TETR-FAMILY FAMILY TRANSCRIPTIONAL REGULATOR"/>
    <property type="match status" value="1"/>
</dbReference>
<accession>A0A7S7NXT0</accession>
<evidence type="ECO:0000313" key="6">
    <source>
        <dbReference type="EMBL" id="QOY91753.1"/>
    </source>
</evidence>
<keyword evidence="2 4" id="KW-0238">DNA-binding</keyword>
<evidence type="ECO:0000313" key="7">
    <source>
        <dbReference type="Proteomes" id="UP000593892"/>
    </source>
</evidence>
<dbReference type="GO" id="GO:0003700">
    <property type="term" value="F:DNA-binding transcription factor activity"/>
    <property type="evidence" value="ECO:0007669"/>
    <property type="project" value="TreeGrafter"/>
</dbReference>
<dbReference type="InterPro" id="IPR001647">
    <property type="entry name" value="HTH_TetR"/>
</dbReference>
<name>A0A7S7NXT0_PALFE</name>
<dbReference type="PRINTS" id="PR00455">
    <property type="entry name" value="HTHTETR"/>
</dbReference>
<dbReference type="InterPro" id="IPR050109">
    <property type="entry name" value="HTH-type_TetR-like_transc_reg"/>
</dbReference>
<dbReference type="Pfam" id="PF00440">
    <property type="entry name" value="TetR_N"/>
    <property type="match status" value="1"/>
</dbReference>
<evidence type="ECO:0000256" key="4">
    <source>
        <dbReference type="PROSITE-ProRule" id="PRU00335"/>
    </source>
</evidence>
<evidence type="ECO:0000259" key="5">
    <source>
        <dbReference type="PROSITE" id="PS50977"/>
    </source>
</evidence>